<dbReference type="Proteomes" id="UP000683360">
    <property type="component" value="Unassembled WGS sequence"/>
</dbReference>
<comment type="subcellular location">
    <subcellularLocation>
        <location evidence="1">Membrane</location>
    </subcellularLocation>
</comment>
<organism evidence="7 8">
    <name type="scientific">Mytilus edulis</name>
    <name type="common">Blue mussel</name>
    <dbReference type="NCBI Taxonomy" id="6550"/>
    <lineage>
        <taxon>Eukaryota</taxon>
        <taxon>Metazoa</taxon>
        <taxon>Spiralia</taxon>
        <taxon>Lophotrochozoa</taxon>
        <taxon>Mollusca</taxon>
        <taxon>Bivalvia</taxon>
        <taxon>Autobranchia</taxon>
        <taxon>Pteriomorphia</taxon>
        <taxon>Mytilida</taxon>
        <taxon>Mytiloidea</taxon>
        <taxon>Mytilidae</taxon>
        <taxon>Mytilinae</taxon>
        <taxon>Mytilus</taxon>
    </lineage>
</organism>
<feature type="transmembrane region" description="Helical" evidence="5">
    <location>
        <begin position="170"/>
        <end position="195"/>
    </location>
</feature>
<dbReference type="GO" id="GO:0016020">
    <property type="term" value="C:membrane"/>
    <property type="evidence" value="ECO:0007669"/>
    <property type="project" value="UniProtKB-SubCell"/>
</dbReference>
<dbReference type="Gene3D" id="1.20.1070.10">
    <property type="entry name" value="Rhodopsin 7-helix transmembrane proteins"/>
    <property type="match status" value="1"/>
</dbReference>
<evidence type="ECO:0000256" key="5">
    <source>
        <dbReference type="SAM" id="Phobius"/>
    </source>
</evidence>
<dbReference type="SUPFAM" id="SSF81321">
    <property type="entry name" value="Family A G protein-coupled receptor-like"/>
    <property type="match status" value="1"/>
</dbReference>
<evidence type="ECO:0000256" key="4">
    <source>
        <dbReference type="ARBA" id="ARBA00023136"/>
    </source>
</evidence>
<reference evidence="7" key="1">
    <citation type="submission" date="2021-03" db="EMBL/GenBank/DDBJ databases">
        <authorList>
            <person name="Bekaert M."/>
        </authorList>
    </citation>
    <scope>NUCLEOTIDE SEQUENCE</scope>
</reference>
<name>A0A8S3TSG8_MYTED</name>
<gene>
    <name evidence="7" type="ORF">MEDL_44422</name>
</gene>
<dbReference type="InterPro" id="IPR017452">
    <property type="entry name" value="GPCR_Rhodpsn_7TM"/>
</dbReference>
<evidence type="ECO:0000313" key="7">
    <source>
        <dbReference type="EMBL" id="CAG2231656.1"/>
    </source>
</evidence>
<evidence type="ECO:0000259" key="6">
    <source>
        <dbReference type="PROSITE" id="PS50262"/>
    </source>
</evidence>
<sequence length="257" mass="28747">MWLSLSDMTLGLEVIYHNILHFMNSQSVAIQYQCMLITHLVSGTIMSAFIHVLLISLERLNATFVTKKGILTHLTSYKSVILCFILSHFIALFRFGMETIDGPKSCVSTNTASPEILFSHDIPCLVIVVLIITCYGITVYRMINSNKIVPLNATLSAKGMADAIRMRKNIVTLGLIMALALVVVLMRCIAVTLLHLNKGNGYYINDIVFKIFNNVSLLLNPLLDPVIYVLRIKKYRDQFRCKCLKGNSDVTSIAVNS</sequence>
<dbReference type="AlphaFoldDB" id="A0A8S3TSG8"/>
<accession>A0A8S3TSG8</accession>
<dbReference type="PROSITE" id="PS50262">
    <property type="entry name" value="G_PROTEIN_RECEP_F1_2"/>
    <property type="match status" value="1"/>
</dbReference>
<feature type="transmembrane region" description="Helical" evidence="5">
    <location>
        <begin position="76"/>
        <end position="97"/>
    </location>
</feature>
<feature type="transmembrane region" description="Helical" evidence="5">
    <location>
        <begin position="207"/>
        <end position="230"/>
    </location>
</feature>
<dbReference type="EMBL" id="CAJPWZ010002150">
    <property type="protein sequence ID" value="CAG2231656.1"/>
    <property type="molecule type" value="Genomic_DNA"/>
</dbReference>
<evidence type="ECO:0000256" key="3">
    <source>
        <dbReference type="ARBA" id="ARBA00022989"/>
    </source>
</evidence>
<protein>
    <recommendedName>
        <fullName evidence="6">G-protein coupled receptors family 1 profile domain-containing protein</fullName>
    </recommendedName>
</protein>
<dbReference type="OrthoDB" id="6144443at2759"/>
<evidence type="ECO:0000313" key="8">
    <source>
        <dbReference type="Proteomes" id="UP000683360"/>
    </source>
</evidence>
<keyword evidence="2 5" id="KW-0812">Transmembrane</keyword>
<keyword evidence="4 5" id="KW-0472">Membrane</keyword>
<comment type="caution">
    <text evidence="7">The sequence shown here is derived from an EMBL/GenBank/DDBJ whole genome shotgun (WGS) entry which is preliminary data.</text>
</comment>
<proteinExistence type="predicted"/>
<evidence type="ECO:0000256" key="1">
    <source>
        <dbReference type="ARBA" id="ARBA00004370"/>
    </source>
</evidence>
<feature type="domain" description="G-protein coupled receptors family 1 profile" evidence="6">
    <location>
        <begin position="1"/>
        <end position="228"/>
    </location>
</feature>
<feature type="transmembrane region" description="Helical" evidence="5">
    <location>
        <begin position="30"/>
        <end position="55"/>
    </location>
</feature>
<keyword evidence="8" id="KW-1185">Reference proteome</keyword>
<keyword evidence="3 5" id="KW-1133">Transmembrane helix</keyword>
<evidence type="ECO:0000256" key="2">
    <source>
        <dbReference type="ARBA" id="ARBA00022692"/>
    </source>
</evidence>
<feature type="transmembrane region" description="Helical" evidence="5">
    <location>
        <begin position="117"/>
        <end position="140"/>
    </location>
</feature>